<gene>
    <name evidence="2" type="ORF">FIESC28_03730</name>
</gene>
<reference evidence="2 3" key="1">
    <citation type="submission" date="2018-06" db="EMBL/GenBank/DDBJ databases">
        <title>Fusarium incarnatum-equiseti species complex species 28.</title>
        <authorList>
            <person name="Gardiner D.M."/>
        </authorList>
    </citation>
    <scope>NUCLEOTIDE SEQUENCE [LARGE SCALE GENOMIC DNA]</scope>
    <source>
        <strain evidence="2 3">FIESC_28</strain>
    </source>
</reference>
<evidence type="ECO:0000313" key="2">
    <source>
        <dbReference type="EMBL" id="RBR23548.1"/>
    </source>
</evidence>
<dbReference type="GeneID" id="41993175"/>
<organism evidence="2 3">
    <name type="scientific">Fusarium coffeatum</name>
    <dbReference type="NCBI Taxonomy" id="231269"/>
    <lineage>
        <taxon>Eukaryota</taxon>
        <taxon>Fungi</taxon>
        <taxon>Dikarya</taxon>
        <taxon>Ascomycota</taxon>
        <taxon>Pezizomycotina</taxon>
        <taxon>Sordariomycetes</taxon>
        <taxon>Hypocreomycetidae</taxon>
        <taxon>Hypocreales</taxon>
        <taxon>Nectriaceae</taxon>
        <taxon>Fusarium</taxon>
        <taxon>Fusarium incarnatum-equiseti species complex</taxon>
    </lineage>
</organism>
<sequence>MAGDTDSEGTFCCGLPNPFNVFKKKTEEPDPIRQAVDENNVEHRRNRVLIDDEGHPIDNQGRPIQGSILHHREEVGGDTPRIASLLAPPANLYGQAIPMDVLTPPSSAGGASGAGAGPAPAGAFGGGSAAGPARGGSRPISVFVGGQFAAGPHPAGVPGDGPSSASEAPVSKGKETNVAAEKQDAGGGNIAAAANLI</sequence>
<dbReference type="OrthoDB" id="10359811at2759"/>
<dbReference type="AlphaFoldDB" id="A0A366S3V0"/>
<name>A0A366S3V0_9HYPO</name>
<evidence type="ECO:0000256" key="1">
    <source>
        <dbReference type="SAM" id="MobiDB-lite"/>
    </source>
</evidence>
<comment type="caution">
    <text evidence="2">The sequence shown here is derived from an EMBL/GenBank/DDBJ whole genome shotgun (WGS) entry which is preliminary data.</text>
</comment>
<proteinExistence type="predicted"/>
<dbReference type="Proteomes" id="UP000253153">
    <property type="component" value="Unassembled WGS sequence"/>
</dbReference>
<accession>A0A366S3V0</accession>
<protein>
    <submittedName>
        <fullName evidence="2">Uncharacterized protein</fullName>
    </submittedName>
</protein>
<evidence type="ECO:0000313" key="3">
    <source>
        <dbReference type="Proteomes" id="UP000253153"/>
    </source>
</evidence>
<feature type="region of interest" description="Disordered" evidence="1">
    <location>
        <begin position="125"/>
        <end position="185"/>
    </location>
</feature>
<keyword evidence="3" id="KW-1185">Reference proteome</keyword>
<dbReference type="EMBL" id="QKXC01000074">
    <property type="protein sequence ID" value="RBR23548.1"/>
    <property type="molecule type" value="Genomic_DNA"/>
</dbReference>
<dbReference type="RefSeq" id="XP_031018139.1">
    <property type="nucleotide sequence ID" value="XM_031157879.1"/>
</dbReference>